<dbReference type="InterPro" id="IPR006139">
    <property type="entry name" value="D-isomer_2_OHA_DH_cat_dom"/>
</dbReference>
<dbReference type="EMBL" id="DS113217">
    <property type="protein sequence ID" value="EAY18551.1"/>
    <property type="molecule type" value="Genomic_DNA"/>
</dbReference>
<dbReference type="InterPro" id="IPR050857">
    <property type="entry name" value="D-2-hydroxyacid_DH"/>
</dbReference>
<gene>
    <name evidence="7" type="ORF">TVAG_462360</name>
</gene>
<dbReference type="SMR" id="A2DLU8"/>
<accession>A2DLU8</accession>
<dbReference type="PANTHER" id="PTHR42789:SF1">
    <property type="entry name" value="D-ISOMER SPECIFIC 2-HYDROXYACID DEHYDROGENASE FAMILY PROTEIN (AFU_ORTHOLOGUE AFUA_6G10090)"/>
    <property type="match status" value="1"/>
</dbReference>
<evidence type="ECO:0000313" key="7">
    <source>
        <dbReference type="EMBL" id="EAY18551.1"/>
    </source>
</evidence>
<organism evidence="7 8">
    <name type="scientific">Trichomonas vaginalis (strain ATCC PRA-98 / G3)</name>
    <dbReference type="NCBI Taxonomy" id="412133"/>
    <lineage>
        <taxon>Eukaryota</taxon>
        <taxon>Metamonada</taxon>
        <taxon>Parabasalia</taxon>
        <taxon>Trichomonadida</taxon>
        <taxon>Trichomonadidae</taxon>
        <taxon>Trichomonas</taxon>
    </lineage>
</organism>
<dbReference type="STRING" id="5722.A2DLU8"/>
<feature type="domain" description="D-isomer specific 2-hydroxyacid dehydrogenase catalytic" evidence="5">
    <location>
        <begin position="3"/>
        <end position="316"/>
    </location>
</feature>
<dbReference type="PROSITE" id="PS00671">
    <property type="entry name" value="D_2_HYDROXYACID_DH_3"/>
    <property type="match status" value="1"/>
</dbReference>
<evidence type="ECO:0000313" key="8">
    <source>
        <dbReference type="Proteomes" id="UP000001542"/>
    </source>
</evidence>
<evidence type="ECO:0000256" key="4">
    <source>
        <dbReference type="RuleBase" id="RU003719"/>
    </source>
</evidence>
<dbReference type="VEuPathDB" id="TrichDB:TVAGG3_1012100"/>
<feature type="domain" description="D-isomer specific 2-hydroxyacid dehydrogenase NAD-binding" evidence="6">
    <location>
        <begin position="105"/>
        <end position="262"/>
    </location>
</feature>
<dbReference type="SUPFAM" id="SSF52283">
    <property type="entry name" value="Formate/glycerate dehydrogenase catalytic domain-like"/>
    <property type="match status" value="1"/>
</dbReference>
<dbReference type="PANTHER" id="PTHR42789">
    <property type="entry name" value="D-ISOMER SPECIFIC 2-HYDROXYACID DEHYDROGENASE FAMILY PROTEIN (AFU_ORTHOLOGUE AFUA_6G10090)"/>
    <property type="match status" value="1"/>
</dbReference>
<dbReference type="OMA" id="IIACCEE"/>
<dbReference type="InterPro" id="IPR036291">
    <property type="entry name" value="NAD(P)-bd_dom_sf"/>
</dbReference>
<keyword evidence="2 4" id="KW-0560">Oxidoreductase</keyword>
<reference evidence="7" key="2">
    <citation type="journal article" date="2007" name="Science">
        <title>Draft genome sequence of the sexually transmitted pathogen Trichomonas vaginalis.</title>
        <authorList>
            <person name="Carlton J.M."/>
            <person name="Hirt R.P."/>
            <person name="Silva J.C."/>
            <person name="Delcher A.L."/>
            <person name="Schatz M."/>
            <person name="Zhao Q."/>
            <person name="Wortman J.R."/>
            <person name="Bidwell S.L."/>
            <person name="Alsmark U.C.M."/>
            <person name="Besteiro S."/>
            <person name="Sicheritz-Ponten T."/>
            <person name="Noel C.J."/>
            <person name="Dacks J.B."/>
            <person name="Foster P.G."/>
            <person name="Simillion C."/>
            <person name="Van de Peer Y."/>
            <person name="Miranda-Saavedra D."/>
            <person name="Barton G.J."/>
            <person name="Westrop G.D."/>
            <person name="Mueller S."/>
            <person name="Dessi D."/>
            <person name="Fiori P.L."/>
            <person name="Ren Q."/>
            <person name="Paulsen I."/>
            <person name="Zhang H."/>
            <person name="Bastida-Corcuera F.D."/>
            <person name="Simoes-Barbosa A."/>
            <person name="Brown M.T."/>
            <person name="Hayes R.D."/>
            <person name="Mukherjee M."/>
            <person name="Okumura C.Y."/>
            <person name="Schneider R."/>
            <person name="Smith A.J."/>
            <person name="Vanacova S."/>
            <person name="Villalvazo M."/>
            <person name="Haas B.J."/>
            <person name="Pertea M."/>
            <person name="Feldblyum T.V."/>
            <person name="Utterback T.R."/>
            <person name="Shu C.L."/>
            <person name="Osoegawa K."/>
            <person name="de Jong P.J."/>
            <person name="Hrdy I."/>
            <person name="Horvathova L."/>
            <person name="Zubacova Z."/>
            <person name="Dolezal P."/>
            <person name="Malik S.B."/>
            <person name="Logsdon J.M. Jr."/>
            <person name="Henze K."/>
            <person name="Gupta A."/>
            <person name="Wang C.C."/>
            <person name="Dunne R.L."/>
            <person name="Upcroft J.A."/>
            <person name="Upcroft P."/>
            <person name="White O."/>
            <person name="Salzberg S.L."/>
            <person name="Tang P."/>
            <person name="Chiu C.-H."/>
            <person name="Lee Y.-S."/>
            <person name="Embley T.M."/>
            <person name="Coombs G.H."/>
            <person name="Mottram J.C."/>
            <person name="Tachezy J."/>
            <person name="Fraser-Liggett C.M."/>
            <person name="Johnson P.J."/>
        </authorList>
    </citation>
    <scope>NUCLEOTIDE SEQUENCE [LARGE SCALE GENOMIC DNA]</scope>
    <source>
        <strain evidence="7">G3</strain>
    </source>
</reference>
<dbReference type="Gene3D" id="3.40.50.720">
    <property type="entry name" value="NAD(P)-binding Rossmann-like Domain"/>
    <property type="match status" value="2"/>
</dbReference>
<sequence length="394" mass="42819">MKILIADTLAQRVVDTLIKQGHQVKMDPTITEDSLANEITDYNILIVRSKVVNAHAIENARALSLIIRAGAGVNTIDVNAASNHGVLVTNTPGQNNDAVAELAFGHIIACDRCIPQNTMHIKNGEWRKKLFLNSTGLRDRTLGLVGCGNISHSMIHIAKGFNMNVAVYSIPFSPEEAKSLGVQYCGTLEELAKIADVVSVHVPYMKETHHLINKQFFDAMKKKAIFINTSRGEIVDTVAMIEAIKEKGIKVGLDVYENEPAGSFGTFQNNQIAEVVTSATCHIGASTQQASERIADETIRIVNTFVETGEALHCVNIDQSPKVDGVLSVRHNGVFGKIIACCEEHGAKIMSVNNDVLKGDNCQIAAIRMKVPKSFADEITKIEGVIGVSCKMFD</sequence>
<dbReference type="GO" id="GO:0006564">
    <property type="term" value="P:L-serine biosynthetic process"/>
    <property type="evidence" value="ECO:0007669"/>
    <property type="project" value="UniProtKB-ARBA"/>
</dbReference>
<dbReference type="Proteomes" id="UP000001542">
    <property type="component" value="Unassembled WGS sequence"/>
</dbReference>
<dbReference type="GO" id="GO:0051287">
    <property type="term" value="F:NAD binding"/>
    <property type="evidence" value="ECO:0007669"/>
    <property type="project" value="InterPro"/>
</dbReference>
<dbReference type="FunCoup" id="A2DLU8">
    <property type="interactions" value="323"/>
</dbReference>
<dbReference type="BioCyc" id="MetaCyc:MONOMER-20569"/>
<dbReference type="FunFam" id="3.40.50.720:FF:000041">
    <property type="entry name" value="D-3-phosphoglycerate dehydrogenase"/>
    <property type="match status" value="1"/>
</dbReference>
<dbReference type="InterPro" id="IPR006140">
    <property type="entry name" value="D-isomer_DH_NAD-bd"/>
</dbReference>
<dbReference type="eggNOG" id="KOG0068">
    <property type="taxonomic scope" value="Eukaryota"/>
</dbReference>
<dbReference type="Pfam" id="PF00389">
    <property type="entry name" value="2-Hacid_dh"/>
    <property type="match status" value="1"/>
</dbReference>
<dbReference type="GO" id="GO:0047545">
    <property type="term" value="F:(S)-2-hydroxyglutarate dehydrogenase activity"/>
    <property type="evidence" value="ECO:0007669"/>
    <property type="project" value="UniProtKB-ARBA"/>
</dbReference>
<comment type="similarity">
    <text evidence="1 4">Belongs to the D-isomer specific 2-hydroxyacid dehydrogenase family.</text>
</comment>
<dbReference type="Pfam" id="PF02826">
    <property type="entry name" value="2-Hacid_dh_C"/>
    <property type="match status" value="1"/>
</dbReference>
<dbReference type="InterPro" id="IPR029753">
    <property type="entry name" value="D-isomer_DH_CS"/>
</dbReference>
<evidence type="ECO:0000259" key="6">
    <source>
        <dbReference type="Pfam" id="PF02826"/>
    </source>
</evidence>
<dbReference type="CDD" id="cd12174">
    <property type="entry name" value="PGDH_like_3"/>
    <property type="match status" value="1"/>
</dbReference>
<keyword evidence="3" id="KW-0520">NAD</keyword>
<dbReference type="AlphaFoldDB" id="A2DLU8"/>
<dbReference type="RefSeq" id="XP_001579537.1">
    <property type="nucleotide sequence ID" value="XM_001579487.1"/>
</dbReference>
<dbReference type="InParanoid" id="A2DLU8"/>
<protein>
    <submittedName>
        <fullName evidence="7">D-isomer specific 2-hydroxyacid dehydrogenase, putative</fullName>
    </submittedName>
</protein>
<evidence type="ECO:0000256" key="3">
    <source>
        <dbReference type="ARBA" id="ARBA00023027"/>
    </source>
</evidence>
<dbReference type="GO" id="GO:0004617">
    <property type="term" value="F:phosphoglycerate dehydrogenase activity"/>
    <property type="evidence" value="ECO:0000318"/>
    <property type="project" value="GO_Central"/>
</dbReference>
<dbReference type="VEuPathDB" id="TrichDB:TVAG_462360"/>
<evidence type="ECO:0000256" key="2">
    <source>
        <dbReference type="ARBA" id="ARBA00023002"/>
    </source>
</evidence>
<evidence type="ECO:0000259" key="5">
    <source>
        <dbReference type="Pfam" id="PF00389"/>
    </source>
</evidence>
<name>A2DLU8_TRIV3</name>
<proteinExistence type="inferred from homology"/>
<dbReference type="SUPFAM" id="SSF51735">
    <property type="entry name" value="NAD(P)-binding Rossmann-fold domains"/>
    <property type="match status" value="1"/>
</dbReference>
<dbReference type="KEGG" id="tva:5464057"/>
<evidence type="ECO:0000256" key="1">
    <source>
        <dbReference type="ARBA" id="ARBA00005854"/>
    </source>
</evidence>
<dbReference type="OrthoDB" id="298012at2759"/>
<keyword evidence="8" id="KW-1185">Reference proteome</keyword>
<reference evidence="7" key="1">
    <citation type="submission" date="2006-10" db="EMBL/GenBank/DDBJ databases">
        <authorList>
            <person name="Amadeo P."/>
            <person name="Zhao Q."/>
            <person name="Wortman J."/>
            <person name="Fraser-Liggett C."/>
            <person name="Carlton J."/>
        </authorList>
    </citation>
    <scope>NUCLEOTIDE SEQUENCE</scope>
    <source>
        <strain evidence="7">G3</strain>
    </source>
</reference>